<dbReference type="InterPro" id="IPR001279">
    <property type="entry name" value="Metallo-B-lactamas"/>
</dbReference>
<dbReference type="InterPro" id="IPR036388">
    <property type="entry name" value="WH-like_DNA-bd_sf"/>
</dbReference>
<dbReference type="Pfam" id="PF00753">
    <property type="entry name" value="Lactamase_B"/>
    <property type="match status" value="1"/>
</dbReference>
<feature type="domain" description="Metallo-beta-lactamase" evidence="1">
    <location>
        <begin position="24"/>
        <end position="183"/>
    </location>
</feature>
<proteinExistence type="predicted"/>
<keyword evidence="2" id="KW-0378">Hydrolase</keyword>
<dbReference type="CDD" id="cd16278">
    <property type="entry name" value="metallo-hydrolase-like_MBL-fold"/>
    <property type="match status" value="1"/>
</dbReference>
<evidence type="ECO:0000313" key="2">
    <source>
        <dbReference type="EMBL" id="RLQ84387.1"/>
    </source>
</evidence>
<dbReference type="SMART" id="SM00849">
    <property type="entry name" value="Lactamase_B"/>
    <property type="match status" value="1"/>
</dbReference>
<dbReference type="PANTHER" id="PTHR23131">
    <property type="entry name" value="ENDORIBONUCLEASE LACTB2"/>
    <property type="match status" value="1"/>
</dbReference>
<evidence type="ECO:0000259" key="1">
    <source>
        <dbReference type="SMART" id="SM00849"/>
    </source>
</evidence>
<reference evidence="2 3" key="1">
    <citation type="submission" date="2018-10" db="EMBL/GenBank/DDBJ databases">
        <authorList>
            <person name="Li J."/>
        </authorList>
    </citation>
    <scope>NUCLEOTIDE SEQUENCE [LARGE SCALE GENOMIC DNA]</scope>
    <source>
        <strain evidence="2 3">ZD1-4</strain>
    </source>
</reference>
<dbReference type="OrthoDB" id="9788263at2"/>
<dbReference type="EMBL" id="RCWJ01000002">
    <property type="protein sequence ID" value="RLQ84387.1"/>
    <property type="molecule type" value="Genomic_DNA"/>
</dbReference>
<dbReference type="InterPro" id="IPR050662">
    <property type="entry name" value="Sec-metab_biosynth-thioest"/>
</dbReference>
<dbReference type="RefSeq" id="WP_121659426.1">
    <property type="nucleotide sequence ID" value="NZ_BMEK01000002.1"/>
</dbReference>
<keyword evidence="3" id="KW-1185">Reference proteome</keyword>
<name>A0A3L7J1L2_9MICO</name>
<protein>
    <submittedName>
        <fullName evidence="2">MBL fold metallo-hydrolase</fullName>
    </submittedName>
</protein>
<dbReference type="PANTHER" id="PTHR23131:SF0">
    <property type="entry name" value="ENDORIBONUCLEASE LACTB2"/>
    <property type="match status" value="1"/>
</dbReference>
<dbReference type="AlphaFoldDB" id="A0A3L7J1L2"/>
<dbReference type="Proteomes" id="UP000282460">
    <property type="component" value="Unassembled WGS sequence"/>
</dbReference>
<dbReference type="InterPro" id="IPR036866">
    <property type="entry name" value="RibonucZ/Hydroxyglut_hydro"/>
</dbReference>
<evidence type="ECO:0000313" key="3">
    <source>
        <dbReference type="Proteomes" id="UP000282460"/>
    </source>
</evidence>
<dbReference type="Gene3D" id="1.10.10.10">
    <property type="entry name" value="Winged helix-like DNA-binding domain superfamily/Winged helix DNA-binding domain"/>
    <property type="match status" value="1"/>
</dbReference>
<accession>A0A3L7J1L2</accession>
<dbReference type="Gene3D" id="3.60.15.10">
    <property type="entry name" value="Ribonuclease Z/Hydroxyacylglutathione hydrolase-like"/>
    <property type="match status" value="1"/>
</dbReference>
<sequence>MPIPLSKVVRVVLAPNPGPMTLDGTNSYVLGAPGFGSVVIVDPGPRNAGHVDELVGSGAVDLILITHFHDDHTGASAELHRRTGAPVRAFDPAFCIEGQPLSDGEVIDAAGVRLTVVATPGHSADSVCFVVDAEKNPGIILTGDTILGSGTTVIARPDGSLAAYLSSLRRLRELGSLTVFPGHGPTLPDLNTVSGEYLEHRLRRLEEVRSARGTLGAGASISAVTDMVYPDIDPSVRFAAEYSVEAQLEYLASAENGVPG</sequence>
<organism evidence="2 3">
    <name type="scientific">Mycetocola zhadangensis</name>
    <dbReference type="NCBI Taxonomy" id="1164595"/>
    <lineage>
        <taxon>Bacteria</taxon>
        <taxon>Bacillati</taxon>
        <taxon>Actinomycetota</taxon>
        <taxon>Actinomycetes</taxon>
        <taxon>Micrococcales</taxon>
        <taxon>Microbacteriaceae</taxon>
        <taxon>Mycetocola</taxon>
    </lineage>
</organism>
<dbReference type="SUPFAM" id="SSF56281">
    <property type="entry name" value="Metallo-hydrolase/oxidoreductase"/>
    <property type="match status" value="1"/>
</dbReference>
<comment type="caution">
    <text evidence="2">The sequence shown here is derived from an EMBL/GenBank/DDBJ whole genome shotgun (WGS) entry which is preliminary data.</text>
</comment>
<gene>
    <name evidence="2" type="ORF">D9V28_09330</name>
</gene>
<dbReference type="GO" id="GO:0016787">
    <property type="term" value="F:hydrolase activity"/>
    <property type="evidence" value="ECO:0007669"/>
    <property type="project" value="UniProtKB-KW"/>
</dbReference>